<feature type="region of interest" description="Disordered" evidence="1">
    <location>
        <begin position="1"/>
        <end position="75"/>
    </location>
</feature>
<dbReference type="VEuPathDB" id="FungiDB:yc1106_07564"/>
<keyword evidence="4" id="KW-1185">Reference proteome</keyword>
<dbReference type="OrthoDB" id="3790799at2759"/>
<dbReference type="Proteomes" id="UP001056012">
    <property type="component" value="Chromosome 5"/>
</dbReference>
<evidence type="ECO:0000313" key="3">
    <source>
        <dbReference type="EMBL" id="USP80290.1"/>
    </source>
</evidence>
<reference evidence="3" key="1">
    <citation type="submission" date="2021-12" db="EMBL/GenBank/DDBJ databases">
        <title>Curvularia clavata genome.</title>
        <authorList>
            <person name="Cao Y."/>
        </authorList>
    </citation>
    <scope>NUCLEOTIDE SEQUENCE</scope>
    <source>
        <strain evidence="3">Yc1106</strain>
    </source>
</reference>
<proteinExistence type="predicted"/>
<organism evidence="3 4">
    <name type="scientific">Curvularia clavata</name>
    <dbReference type="NCBI Taxonomy" id="95742"/>
    <lineage>
        <taxon>Eukaryota</taxon>
        <taxon>Fungi</taxon>
        <taxon>Dikarya</taxon>
        <taxon>Ascomycota</taxon>
        <taxon>Pezizomycotina</taxon>
        <taxon>Dothideomycetes</taxon>
        <taxon>Pleosporomycetidae</taxon>
        <taxon>Pleosporales</taxon>
        <taxon>Pleosporineae</taxon>
        <taxon>Pleosporaceae</taxon>
        <taxon>Curvularia</taxon>
    </lineage>
</organism>
<evidence type="ECO:0000313" key="4">
    <source>
        <dbReference type="Proteomes" id="UP001056012"/>
    </source>
</evidence>
<accession>A0A9Q9DVT9</accession>
<sequence length="393" mass="44715">MSRQSKRPFQDGDDREENYVESGPSSHYLRIQNNPPKYSELTPSDRTSSERTPSKRTPSEPPPKRPRRSQGTGKEKVEFGAFVEKMMISDDEAPPELKALAKELHILAAGVHTIPDWQIDAFASSSDEEHQLIATDLGFMFVEDAVRAALGPCPSVESVEKIMNATRTAERADFEEAAWNTKLHDPTLDLAFENKRFRSKFHFIQCTTARIEPDDLLPRNDGGEPMQSRMVDFAGVLRPNARILAAWQKLNAADPKCQTSWNQSFFQQLKKQPIVVSVETKISGSEKKKAIQQLATWVTAQFRKLEQLVPSEQARAELPFLPLILIQGPDWHFLAATRKDERTYLWEGVHLGSTMAPRQMYPLIACLQRVGIWALDVYEPWFDRNVVDVLLRD</sequence>
<dbReference type="EMBL" id="CP089278">
    <property type="protein sequence ID" value="USP80290.1"/>
    <property type="molecule type" value="Genomic_DNA"/>
</dbReference>
<dbReference type="AlphaFoldDB" id="A0A9Q9DVT9"/>
<evidence type="ECO:0000259" key="2">
    <source>
        <dbReference type="Pfam" id="PF20516"/>
    </source>
</evidence>
<evidence type="ECO:0000256" key="1">
    <source>
        <dbReference type="SAM" id="MobiDB-lite"/>
    </source>
</evidence>
<dbReference type="InterPro" id="IPR046797">
    <property type="entry name" value="PDDEXK_12"/>
</dbReference>
<protein>
    <recommendedName>
        <fullName evidence="2">PD-(D/E)XK nuclease-like domain-containing protein</fullName>
    </recommendedName>
</protein>
<feature type="compositionally biased region" description="Polar residues" evidence="1">
    <location>
        <begin position="31"/>
        <end position="46"/>
    </location>
</feature>
<dbReference type="Pfam" id="PF20516">
    <property type="entry name" value="PDDEXK_12"/>
    <property type="match status" value="1"/>
</dbReference>
<feature type="domain" description="PD-(D/E)XK nuclease-like" evidence="2">
    <location>
        <begin position="140"/>
        <end position="378"/>
    </location>
</feature>
<gene>
    <name evidence="3" type="ORF">yc1106_07564</name>
</gene>
<name>A0A9Q9DVT9_CURCL</name>